<reference evidence="1 2" key="1">
    <citation type="journal article" date="2021" name="Nat. Plants">
        <title>The Taxus genome provides insights into paclitaxel biosynthesis.</title>
        <authorList>
            <person name="Xiong X."/>
            <person name="Gou J."/>
            <person name="Liao Q."/>
            <person name="Li Y."/>
            <person name="Zhou Q."/>
            <person name="Bi G."/>
            <person name="Li C."/>
            <person name="Du R."/>
            <person name="Wang X."/>
            <person name="Sun T."/>
            <person name="Guo L."/>
            <person name="Liang H."/>
            <person name="Lu P."/>
            <person name="Wu Y."/>
            <person name="Zhang Z."/>
            <person name="Ro D.K."/>
            <person name="Shang Y."/>
            <person name="Huang S."/>
            <person name="Yan J."/>
        </authorList>
    </citation>
    <scope>NUCLEOTIDE SEQUENCE [LARGE SCALE GENOMIC DNA]</scope>
    <source>
        <strain evidence="1">Ta-2019</strain>
    </source>
</reference>
<gene>
    <name evidence="1" type="ORF">KI387_038274</name>
</gene>
<evidence type="ECO:0000313" key="1">
    <source>
        <dbReference type="EMBL" id="KAH9294686.1"/>
    </source>
</evidence>
<name>A0AA38FAU0_TAXCH</name>
<dbReference type="EMBL" id="JAHRHJ020000011">
    <property type="protein sequence ID" value="KAH9294686.1"/>
    <property type="molecule type" value="Genomic_DNA"/>
</dbReference>
<feature type="non-terminal residue" evidence="1">
    <location>
        <position position="1"/>
    </location>
</feature>
<keyword evidence="2" id="KW-1185">Reference proteome</keyword>
<dbReference type="Proteomes" id="UP000824469">
    <property type="component" value="Unassembled WGS sequence"/>
</dbReference>
<comment type="caution">
    <text evidence="1">The sequence shown here is derived from an EMBL/GenBank/DDBJ whole genome shotgun (WGS) entry which is preliminary data.</text>
</comment>
<sequence>HKMCVTPQLISPFTGLICEGNSLEDDLSDKEALQETINEYDCKKGSRYYDISDIKDPVMKMAVHLVMKLNGQERWTQVNKPWLHVCRKIIEGTIYNLSAYIVEEIVSCMKEGDRILFSNVLLTIVFSEIRVPDTLDKFVWEYLAEDPSPMKRFEKYAYDTMTTPHKVQLEKWYTHLRNAFGAEWRIPEKLPVATEGEAEF</sequence>
<feature type="non-terminal residue" evidence="1">
    <location>
        <position position="200"/>
    </location>
</feature>
<protein>
    <submittedName>
        <fullName evidence="1">Uncharacterized protein</fullName>
    </submittedName>
</protein>
<proteinExistence type="predicted"/>
<organism evidence="1 2">
    <name type="scientific">Taxus chinensis</name>
    <name type="common">Chinese yew</name>
    <name type="synonym">Taxus wallichiana var. chinensis</name>
    <dbReference type="NCBI Taxonomy" id="29808"/>
    <lineage>
        <taxon>Eukaryota</taxon>
        <taxon>Viridiplantae</taxon>
        <taxon>Streptophyta</taxon>
        <taxon>Embryophyta</taxon>
        <taxon>Tracheophyta</taxon>
        <taxon>Spermatophyta</taxon>
        <taxon>Pinopsida</taxon>
        <taxon>Pinidae</taxon>
        <taxon>Conifers II</taxon>
        <taxon>Cupressales</taxon>
        <taxon>Taxaceae</taxon>
        <taxon>Taxus</taxon>
    </lineage>
</organism>
<evidence type="ECO:0000313" key="2">
    <source>
        <dbReference type="Proteomes" id="UP000824469"/>
    </source>
</evidence>
<accession>A0AA38FAU0</accession>
<dbReference type="AlphaFoldDB" id="A0AA38FAU0"/>